<feature type="domain" description="Zn(2)-C6 fungal-type" evidence="8">
    <location>
        <begin position="30"/>
        <end position="58"/>
    </location>
</feature>
<comment type="subcellular location">
    <subcellularLocation>
        <location evidence="1">Nucleus</location>
    </subcellularLocation>
</comment>
<dbReference type="InterPro" id="IPR036864">
    <property type="entry name" value="Zn2-C6_fun-type_DNA-bd_sf"/>
</dbReference>
<keyword evidence="3" id="KW-0805">Transcription regulation</keyword>
<keyword evidence="2" id="KW-0479">Metal-binding</keyword>
<feature type="compositionally biased region" description="Polar residues" evidence="7">
    <location>
        <begin position="127"/>
        <end position="138"/>
    </location>
</feature>
<dbReference type="Pfam" id="PF00172">
    <property type="entry name" value="Zn_clus"/>
    <property type="match status" value="1"/>
</dbReference>
<proteinExistence type="predicted"/>
<dbReference type="Pfam" id="PF04082">
    <property type="entry name" value="Fungal_trans"/>
    <property type="match status" value="1"/>
</dbReference>
<dbReference type="InterPro" id="IPR007219">
    <property type="entry name" value="XnlR_reg_dom"/>
</dbReference>
<feature type="region of interest" description="Disordered" evidence="7">
    <location>
        <begin position="1"/>
        <end position="24"/>
    </location>
</feature>
<evidence type="ECO:0000259" key="8">
    <source>
        <dbReference type="PROSITE" id="PS50048"/>
    </source>
</evidence>
<dbReference type="GO" id="GO:0006351">
    <property type="term" value="P:DNA-templated transcription"/>
    <property type="evidence" value="ECO:0007669"/>
    <property type="project" value="InterPro"/>
</dbReference>
<evidence type="ECO:0000256" key="6">
    <source>
        <dbReference type="ARBA" id="ARBA00023242"/>
    </source>
</evidence>
<evidence type="ECO:0000256" key="2">
    <source>
        <dbReference type="ARBA" id="ARBA00022723"/>
    </source>
</evidence>
<keyword evidence="5" id="KW-0804">Transcription</keyword>
<dbReference type="PROSITE" id="PS50048">
    <property type="entry name" value="ZN2_CY6_FUNGAL_2"/>
    <property type="match status" value="1"/>
</dbReference>
<protein>
    <recommendedName>
        <fullName evidence="8">Zn(2)-C6 fungal-type domain-containing protein</fullName>
    </recommendedName>
</protein>
<evidence type="ECO:0000256" key="5">
    <source>
        <dbReference type="ARBA" id="ARBA00023163"/>
    </source>
</evidence>
<dbReference type="HOGENOM" id="CLU_004083_5_0_1"/>
<evidence type="ECO:0000256" key="4">
    <source>
        <dbReference type="ARBA" id="ARBA00023125"/>
    </source>
</evidence>
<dbReference type="Proteomes" id="UP000053029">
    <property type="component" value="Unassembled WGS sequence"/>
</dbReference>
<dbReference type="RefSeq" id="XP_013288889.1">
    <property type="nucleotide sequence ID" value="XM_013433435.1"/>
</dbReference>
<evidence type="ECO:0000256" key="7">
    <source>
        <dbReference type="SAM" id="MobiDB-lite"/>
    </source>
</evidence>
<keyword evidence="10" id="KW-1185">Reference proteome</keyword>
<organism evidence="9 10">
    <name type="scientific">Fonsecaea pedrosoi CBS 271.37</name>
    <dbReference type="NCBI Taxonomy" id="1442368"/>
    <lineage>
        <taxon>Eukaryota</taxon>
        <taxon>Fungi</taxon>
        <taxon>Dikarya</taxon>
        <taxon>Ascomycota</taxon>
        <taxon>Pezizomycotina</taxon>
        <taxon>Eurotiomycetes</taxon>
        <taxon>Chaetothyriomycetidae</taxon>
        <taxon>Chaetothyriales</taxon>
        <taxon>Herpotrichiellaceae</taxon>
        <taxon>Fonsecaea</taxon>
    </lineage>
</organism>
<name>A0A0D2E4U1_9EURO</name>
<dbReference type="SMART" id="SM00906">
    <property type="entry name" value="Fungal_trans"/>
    <property type="match status" value="1"/>
</dbReference>
<dbReference type="InterPro" id="IPR001138">
    <property type="entry name" value="Zn2Cys6_DnaBD"/>
</dbReference>
<dbReference type="PANTHER" id="PTHR31001:SF45">
    <property type="entry name" value="ZN(II)2CYS6 TRANSCRIPTION FACTOR (EUROFUNG)"/>
    <property type="match status" value="1"/>
</dbReference>
<dbReference type="AlphaFoldDB" id="A0A0D2E4U1"/>
<dbReference type="GO" id="GO:0000981">
    <property type="term" value="F:DNA-binding transcription factor activity, RNA polymerase II-specific"/>
    <property type="evidence" value="ECO:0007669"/>
    <property type="project" value="InterPro"/>
</dbReference>
<keyword evidence="4" id="KW-0238">DNA-binding</keyword>
<dbReference type="GO" id="GO:0008270">
    <property type="term" value="F:zinc ion binding"/>
    <property type="evidence" value="ECO:0007669"/>
    <property type="project" value="InterPro"/>
</dbReference>
<feature type="region of interest" description="Disordered" evidence="7">
    <location>
        <begin position="105"/>
        <end position="141"/>
    </location>
</feature>
<dbReference type="CDD" id="cd12148">
    <property type="entry name" value="fungal_TF_MHR"/>
    <property type="match status" value="1"/>
</dbReference>
<evidence type="ECO:0000313" key="10">
    <source>
        <dbReference type="Proteomes" id="UP000053029"/>
    </source>
</evidence>
<dbReference type="GO" id="GO:0005634">
    <property type="term" value="C:nucleus"/>
    <property type="evidence" value="ECO:0007669"/>
    <property type="project" value="UniProtKB-SubCell"/>
</dbReference>
<dbReference type="SUPFAM" id="SSF57701">
    <property type="entry name" value="Zn2/Cys6 DNA-binding domain"/>
    <property type="match status" value="1"/>
</dbReference>
<evidence type="ECO:0000313" key="9">
    <source>
        <dbReference type="EMBL" id="KIW85081.1"/>
    </source>
</evidence>
<dbReference type="SMART" id="SM00066">
    <property type="entry name" value="GAL4"/>
    <property type="match status" value="1"/>
</dbReference>
<evidence type="ECO:0000256" key="3">
    <source>
        <dbReference type="ARBA" id="ARBA00023015"/>
    </source>
</evidence>
<dbReference type="CDD" id="cd00067">
    <property type="entry name" value="GAL4"/>
    <property type="match status" value="1"/>
</dbReference>
<dbReference type="VEuPathDB" id="FungiDB:Z517_00469"/>
<dbReference type="PANTHER" id="PTHR31001">
    <property type="entry name" value="UNCHARACTERIZED TRANSCRIPTIONAL REGULATORY PROTEIN"/>
    <property type="match status" value="1"/>
</dbReference>
<dbReference type="GeneID" id="25299959"/>
<accession>A0A0D2E4U1</accession>
<dbReference type="STRING" id="1442368.A0A0D2E4U1"/>
<keyword evidence="6" id="KW-0539">Nucleus</keyword>
<dbReference type="OrthoDB" id="2269373at2759"/>
<dbReference type="InterPro" id="IPR050613">
    <property type="entry name" value="Sec_Metabolite_Reg"/>
</dbReference>
<evidence type="ECO:0000256" key="1">
    <source>
        <dbReference type="ARBA" id="ARBA00004123"/>
    </source>
</evidence>
<dbReference type="GO" id="GO:0003677">
    <property type="term" value="F:DNA binding"/>
    <property type="evidence" value="ECO:0007669"/>
    <property type="project" value="UniProtKB-KW"/>
</dbReference>
<dbReference type="Gene3D" id="4.10.240.10">
    <property type="entry name" value="Zn(2)-C6 fungal-type DNA-binding domain"/>
    <property type="match status" value="1"/>
</dbReference>
<gene>
    <name evidence="9" type="ORF">Z517_00469</name>
</gene>
<dbReference type="EMBL" id="KN846969">
    <property type="protein sequence ID" value="KIW85081.1"/>
    <property type="molecule type" value="Genomic_DNA"/>
</dbReference>
<feature type="compositionally biased region" description="Low complexity" evidence="7">
    <location>
        <begin position="10"/>
        <end position="22"/>
    </location>
</feature>
<sequence>MSMTAQSLNSPIPIATAPSSSPGKPKRVLACVLCQQRKVKCDRIFPCANCVRSQVQCVPSPLLKRRLRRRPPQRELLERIAKYEDLLRQNNVKFEPLHNDFGLEKEKSVAGSGYGSDGEPPEHMDSEMQTPSTTSRSGRSYGVKNVWHVMSQGFRDSDSDSAASHENELESAVKDVYDQSVVSDDNLLFGARGPAVNLSSLHPDPVRIFRLWQIYSDNVNPLLKVTHTPSLQGRLIEAVSDISKISPTLEALMFSIYCVAISSHATEDCQRLFECPKEDLLMRYHYACQQALLNCSFLRTNDRDCLTALYLYLISVRSSSFPQSLSSVLAVAIRIAQRMGIHSESVLAKHTIFEAEMRRRLWWSLVLFDTRVSETTNSRTATLDPAWDCKVPLNVNDSDLQPDMKRPPVTQGNTTEALFAVVRCELGEVIRHSSTHLDFTTPALKVNVITAQSEAEGDETELIRLEKMVEDRYLRHCDQEHPLQFMTMWTTRAHLAKYRLLEHQSRYFGSSSRQTNAQRRTATSHALTMLECNTKLMASPLTKGFRWLNQFYFPFPAYIQIVQELRSRPLSNQARHAWEVMSDNYSAWFGPHFREDSPFFRLFTKLVLQAWEAYEAAPKRPEDVLMTEPRVVSSIKHALSQIALHARDVDTGLPTMLTGNPDIDDGGGVIMPTSMHITPTPTPMGMGFWDHGMPYNNNSDINNEIQDDFALFSGQMDANINMAGQPGHLDPWNWTGFGGQPGWEGA</sequence>
<reference evidence="9 10" key="1">
    <citation type="submission" date="2015-01" db="EMBL/GenBank/DDBJ databases">
        <title>The Genome Sequence of Fonsecaea pedrosoi CBS 271.37.</title>
        <authorList>
            <consortium name="The Broad Institute Genomics Platform"/>
            <person name="Cuomo C."/>
            <person name="de Hoog S."/>
            <person name="Gorbushina A."/>
            <person name="Stielow B."/>
            <person name="Teixiera M."/>
            <person name="Abouelleil A."/>
            <person name="Chapman S.B."/>
            <person name="Priest M."/>
            <person name="Young S.K."/>
            <person name="Wortman J."/>
            <person name="Nusbaum C."/>
            <person name="Birren B."/>
        </authorList>
    </citation>
    <scope>NUCLEOTIDE SEQUENCE [LARGE SCALE GENOMIC DNA]</scope>
    <source>
        <strain evidence="9 10">CBS 271.37</strain>
    </source>
</reference>